<reference evidence="2" key="1">
    <citation type="submission" date="2022-05" db="EMBL/GenBank/DDBJ databases">
        <authorList>
            <person name="Tuo L."/>
        </authorList>
    </citation>
    <scope>NUCLEOTIDE SEQUENCE</scope>
    <source>
        <strain evidence="2">BSK12Z-4</strain>
    </source>
</reference>
<gene>
    <name evidence="2" type="ORF">M8330_00060</name>
</gene>
<evidence type="ECO:0000256" key="1">
    <source>
        <dbReference type="SAM" id="Phobius"/>
    </source>
</evidence>
<dbReference type="EMBL" id="JAMOIL010000001">
    <property type="protein sequence ID" value="MCM0618680.1"/>
    <property type="molecule type" value="Genomic_DNA"/>
</dbReference>
<keyword evidence="3" id="KW-1185">Reference proteome</keyword>
<keyword evidence="1" id="KW-1133">Transmembrane helix</keyword>
<feature type="transmembrane region" description="Helical" evidence="1">
    <location>
        <begin position="6"/>
        <end position="23"/>
    </location>
</feature>
<comment type="caution">
    <text evidence="2">The sequence shown here is derived from an EMBL/GenBank/DDBJ whole genome shotgun (WGS) entry which is preliminary data.</text>
</comment>
<dbReference type="Proteomes" id="UP001139485">
    <property type="component" value="Unassembled WGS sequence"/>
</dbReference>
<keyword evidence="1" id="KW-0812">Transmembrane</keyword>
<protein>
    <submittedName>
        <fullName evidence="2">Uncharacterized protein</fullName>
    </submittedName>
</protein>
<accession>A0A9X2D438</accession>
<sequence>MTWLWWTLGVVGTLAFVVFVVRLERAQRRRAHSQVRPVQPGVGIGLGEAPHVGHRIGWTYQG</sequence>
<organism evidence="2 3">
    <name type="scientific">Nocardioides bruguierae</name>
    <dbReference type="NCBI Taxonomy" id="2945102"/>
    <lineage>
        <taxon>Bacteria</taxon>
        <taxon>Bacillati</taxon>
        <taxon>Actinomycetota</taxon>
        <taxon>Actinomycetes</taxon>
        <taxon>Propionibacteriales</taxon>
        <taxon>Nocardioidaceae</taxon>
        <taxon>Nocardioides</taxon>
    </lineage>
</organism>
<name>A0A9X2D438_9ACTN</name>
<evidence type="ECO:0000313" key="3">
    <source>
        <dbReference type="Proteomes" id="UP001139485"/>
    </source>
</evidence>
<evidence type="ECO:0000313" key="2">
    <source>
        <dbReference type="EMBL" id="MCM0618680.1"/>
    </source>
</evidence>
<keyword evidence="1" id="KW-0472">Membrane</keyword>
<dbReference type="RefSeq" id="WP_250825660.1">
    <property type="nucleotide sequence ID" value="NZ_JAMOIL010000001.1"/>
</dbReference>
<proteinExistence type="predicted"/>
<dbReference type="AlphaFoldDB" id="A0A9X2D438"/>